<evidence type="ECO:0000256" key="1">
    <source>
        <dbReference type="ARBA" id="ARBA00022729"/>
    </source>
</evidence>
<gene>
    <name evidence="4" type="ORF">FEF09_17200</name>
</gene>
<dbReference type="GO" id="GO:0009279">
    <property type="term" value="C:cell outer membrane"/>
    <property type="evidence" value="ECO:0007669"/>
    <property type="project" value="UniProtKB-SubCell"/>
</dbReference>
<keyword evidence="2" id="KW-0472">Membrane</keyword>
<keyword evidence="2" id="KW-0812">Transmembrane</keyword>
<dbReference type="InterPro" id="IPR012910">
    <property type="entry name" value="Plug_dom"/>
</dbReference>
<keyword evidence="1" id="KW-0732">Signal</keyword>
<dbReference type="Proteomes" id="UP000318815">
    <property type="component" value="Unassembled WGS sequence"/>
</dbReference>
<reference evidence="4 5" key="1">
    <citation type="submission" date="2019-08" db="EMBL/GenBank/DDBJ databases">
        <title>Whole genome sequencing of chitin degrading bacteria Chitinophaga pinensis YS16.</title>
        <authorList>
            <person name="Singh R.P."/>
            <person name="Manchanda G."/>
            <person name="Maurya I.K."/>
            <person name="Joshi N.K."/>
            <person name="Srivastava A.K."/>
        </authorList>
    </citation>
    <scope>NUCLEOTIDE SEQUENCE [LARGE SCALE GENOMIC DNA]</scope>
    <source>
        <strain evidence="4 5">YS-16</strain>
    </source>
</reference>
<comment type="subcellular location">
    <subcellularLocation>
        <location evidence="2">Cell outer membrane</location>
        <topology evidence="2">Multi-pass membrane protein</topology>
    </subcellularLocation>
</comment>
<accession>A0A5C6LRM3</accession>
<proteinExistence type="inferred from homology"/>
<dbReference type="NCBIfam" id="TIGR04057">
    <property type="entry name" value="SusC_RagA_signa"/>
    <property type="match status" value="1"/>
</dbReference>
<dbReference type="GO" id="GO:0044718">
    <property type="term" value="P:siderophore transmembrane transport"/>
    <property type="evidence" value="ECO:0007669"/>
    <property type="project" value="TreeGrafter"/>
</dbReference>
<evidence type="ECO:0000313" key="5">
    <source>
        <dbReference type="Proteomes" id="UP000318815"/>
    </source>
</evidence>
<dbReference type="PROSITE" id="PS52016">
    <property type="entry name" value="TONB_DEPENDENT_REC_3"/>
    <property type="match status" value="1"/>
</dbReference>
<name>A0A5C6LRM3_9BACT</name>
<evidence type="ECO:0000256" key="2">
    <source>
        <dbReference type="PROSITE-ProRule" id="PRU01360"/>
    </source>
</evidence>
<dbReference type="AlphaFoldDB" id="A0A5C6LRM3"/>
<evidence type="ECO:0000259" key="3">
    <source>
        <dbReference type="Pfam" id="PF07715"/>
    </source>
</evidence>
<dbReference type="InterPro" id="IPR023997">
    <property type="entry name" value="TonB-dep_OMP_SusC/RagA_CS"/>
</dbReference>
<comment type="similarity">
    <text evidence="2">Belongs to the TonB-dependent receptor family.</text>
</comment>
<protein>
    <recommendedName>
        <fullName evidence="3">TonB-dependent receptor plug domain-containing protein</fullName>
    </recommendedName>
</protein>
<dbReference type="InterPro" id="IPR039426">
    <property type="entry name" value="TonB-dep_rcpt-like"/>
</dbReference>
<comment type="caution">
    <text evidence="4">The sequence shown here is derived from an EMBL/GenBank/DDBJ whole genome shotgun (WGS) entry which is preliminary data.</text>
</comment>
<dbReference type="EMBL" id="VOHS01000017">
    <property type="protein sequence ID" value="TWV99236.1"/>
    <property type="molecule type" value="Genomic_DNA"/>
</dbReference>
<dbReference type="SUPFAM" id="SSF56935">
    <property type="entry name" value="Porins"/>
    <property type="match status" value="1"/>
</dbReference>
<keyword evidence="5" id="KW-1185">Reference proteome</keyword>
<feature type="domain" description="TonB-dependent receptor plug" evidence="3">
    <location>
        <begin position="2"/>
        <end position="97"/>
    </location>
</feature>
<keyword evidence="2" id="KW-0813">Transport</keyword>
<keyword evidence="2" id="KW-1134">Transmembrane beta strand</keyword>
<dbReference type="Pfam" id="PF07715">
    <property type="entry name" value="Plug"/>
    <property type="match status" value="1"/>
</dbReference>
<dbReference type="InterPro" id="IPR037066">
    <property type="entry name" value="Plug_dom_sf"/>
</dbReference>
<dbReference type="PANTHER" id="PTHR30069:SF29">
    <property type="entry name" value="HEMOGLOBIN AND HEMOGLOBIN-HAPTOGLOBIN-BINDING PROTEIN 1-RELATED"/>
    <property type="match status" value="1"/>
</dbReference>
<evidence type="ECO:0000313" key="4">
    <source>
        <dbReference type="EMBL" id="TWV99236.1"/>
    </source>
</evidence>
<sequence>MIGEKELASRPLTSMSVALQGLMPGLTVVSNSGFPGDPKSTIRVRGVGTTNNSNPFILIDGVPGDINFLNPTDIENVSVLKDAASAAIYGSRAANGVILVTTKKGKLNQAPTVSYNGYYGTQRPYALPKMVGSAEYMSMLNEAQRNVGLPETYTEADIQKAKDGTDPDFFANTNWPKALFKEQAPLQEHNLSLNEVHKECPITFLMEDRIRKG</sequence>
<dbReference type="PANTHER" id="PTHR30069">
    <property type="entry name" value="TONB-DEPENDENT OUTER MEMBRANE RECEPTOR"/>
    <property type="match status" value="1"/>
</dbReference>
<keyword evidence="2" id="KW-0998">Cell outer membrane</keyword>
<dbReference type="GO" id="GO:0015344">
    <property type="term" value="F:siderophore uptake transmembrane transporter activity"/>
    <property type="evidence" value="ECO:0007669"/>
    <property type="project" value="TreeGrafter"/>
</dbReference>
<dbReference type="RefSeq" id="WP_146306263.1">
    <property type="nucleotide sequence ID" value="NZ_VOHS01000017.1"/>
</dbReference>
<dbReference type="OrthoDB" id="899266at2"/>
<organism evidence="4 5">
    <name type="scientific">Chitinophaga pinensis</name>
    <dbReference type="NCBI Taxonomy" id="79329"/>
    <lineage>
        <taxon>Bacteria</taxon>
        <taxon>Pseudomonadati</taxon>
        <taxon>Bacteroidota</taxon>
        <taxon>Chitinophagia</taxon>
        <taxon>Chitinophagales</taxon>
        <taxon>Chitinophagaceae</taxon>
        <taxon>Chitinophaga</taxon>
    </lineage>
</organism>
<dbReference type="Gene3D" id="2.170.130.10">
    <property type="entry name" value="TonB-dependent receptor, plug domain"/>
    <property type="match status" value="1"/>
</dbReference>